<dbReference type="Proteomes" id="UP000265541">
    <property type="component" value="Unassembled WGS sequence"/>
</dbReference>
<dbReference type="EMBL" id="QYJN01000760">
    <property type="protein sequence ID" value="RIP10267.1"/>
    <property type="molecule type" value="Genomic_DNA"/>
</dbReference>
<protein>
    <submittedName>
        <fullName evidence="1">LLM class flavin-dependent oxidoreductase</fullName>
    </submittedName>
</protein>
<proteinExistence type="predicted"/>
<evidence type="ECO:0000313" key="2">
    <source>
        <dbReference type="Proteomes" id="UP000265541"/>
    </source>
</evidence>
<evidence type="ECO:0000313" key="1">
    <source>
        <dbReference type="EMBL" id="RIP10267.1"/>
    </source>
</evidence>
<dbReference type="SUPFAM" id="SSF51679">
    <property type="entry name" value="Bacterial luciferase-like"/>
    <property type="match status" value="1"/>
</dbReference>
<comment type="caution">
    <text evidence="1">The sequence shown here is derived from an EMBL/GenBank/DDBJ whole genome shotgun (WGS) entry which is preliminary data.</text>
</comment>
<organism evidence="1 2">
    <name type="scientific">Staphylococcus gallinarum</name>
    <dbReference type="NCBI Taxonomy" id="1293"/>
    <lineage>
        <taxon>Bacteria</taxon>
        <taxon>Bacillati</taxon>
        <taxon>Bacillota</taxon>
        <taxon>Bacilli</taxon>
        <taxon>Bacillales</taxon>
        <taxon>Staphylococcaceae</taxon>
        <taxon>Staphylococcus</taxon>
    </lineage>
</organism>
<sequence length="133" mass="15442">GNKVQMMPQTDKKIPVFLTGFAQSSISWIAQHGGGWIQYPKPPQDQAQLINDYRNLIIKNNNEQFKPFTQTLYIDLNEDPNQLPEPIPLGFRLGRNRLRELLYQYKDIGVNHLAFVAYFARIPVKDIIDKLDE</sequence>
<accession>A0A3A0UXQ8</accession>
<name>A0A3A0UXQ8_STAGA</name>
<reference evidence="1 2" key="1">
    <citation type="journal article" date="2016" name="Front. Microbiol.">
        <title>Comprehensive Phylogenetic Analysis of Bovine Non-aureus Staphylococci Species Based on Whole-Genome Sequencing.</title>
        <authorList>
            <person name="Naushad S."/>
            <person name="Barkema H.W."/>
            <person name="Luby C."/>
            <person name="Condas L.A."/>
            <person name="Nobrega D.B."/>
            <person name="Carson D.A."/>
            <person name="De Buck J."/>
        </authorList>
    </citation>
    <scope>NUCLEOTIDE SEQUENCE [LARGE SCALE GENOMIC DNA]</scope>
    <source>
        <strain evidence="1 2">SNUC 4781</strain>
    </source>
</reference>
<gene>
    <name evidence="1" type="ORF">BUZ14_18130</name>
</gene>
<dbReference type="InterPro" id="IPR036661">
    <property type="entry name" value="Luciferase-like_sf"/>
</dbReference>
<dbReference type="Gene3D" id="3.20.20.30">
    <property type="entry name" value="Luciferase-like domain"/>
    <property type="match status" value="1"/>
</dbReference>
<dbReference type="AlphaFoldDB" id="A0A3A0UXQ8"/>
<feature type="non-terminal residue" evidence="1">
    <location>
        <position position="1"/>
    </location>
</feature>
<dbReference type="GO" id="GO:0016705">
    <property type="term" value="F:oxidoreductase activity, acting on paired donors, with incorporation or reduction of molecular oxygen"/>
    <property type="evidence" value="ECO:0007669"/>
    <property type="project" value="InterPro"/>
</dbReference>